<dbReference type="SUPFAM" id="SSF111352">
    <property type="entry name" value="Ammonium transporter"/>
    <property type="match status" value="1"/>
</dbReference>
<evidence type="ECO:0000259" key="10">
    <source>
        <dbReference type="Pfam" id="PF00909"/>
    </source>
</evidence>
<evidence type="ECO:0000313" key="12">
    <source>
        <dbReference type="Proteomes" id="UP001165085"/>
    </source>
</evidence>
<dbReference type="EMBL" id="BRXY01000217">
    <property type="protein sequence ID" value="GMH78063.1"/>
    <property type="molecule type" value="Genomic_DNA"/>
</dbReference>
<evidence type="ECO:0000256" key="4">
    <source>
        <dbReference type="ARBA" id="ARBA00022692"/>
    </source>
</evidence>
<keyword evidence="12" id="KW-1185">Reference proteome</keyword>
<accession>A0A9W7EGJ6</accession>
<evidence type="ECO:0000256" key="1">
    <source>
        <dbReference type="ARBA" id="ARBA00004141"/>
    </source>
</evidence>
<evidence type="ECO:0000256" key="8">
    <source>
        <dbReference type="RuleBase" id="RU362002"/>
    </source>
</evidence>
<evidence type="ECO:0000256" key="3">
    <source>
        <dbReference type="ARBA" id="ARBA00022448"/>
    </source>
</evidence>
<dbReference type="PANTHER" id="PTHR11730">
    <property type="entry name" value="AMMONIUM TRANSPORTER"/>
    <property type="match status" value="1"/>
</dbReference>
<dbReference type="InterPro" id="IPR029020">
    <property type="entry name" value="Ammonium/urea_transptr"/>
</dbReference>
<dbReference type="GO" id="GO:0008519">
    <property type="term" value="F:ammonium channel activity"/>
    <property type="evidence" value="ECO:0007669"/>
    <property type="project" value="InterPro"/>
</dbReference>
<feature type="transmembrane region" description="Helical" evidence="8">
    <location>
        <begin position="301"/>
        <end position="323"/>
    </location>
</feature>
<comment type="similarity">
    <text evidence="2 8">Belongs to the ammonia transporter channel (TC 1.A.11.2) family.</text>
</comment>
<feature type="transmembrane region" description="Helical" evidence="8">
    <location>
        <begin position="183"/>
        <end position="208"/>
    </location>
</feature>
<keyword evidence="6 8" id="KW-0472">Membrane</keyword>
<dbReference type="AlphaFoldDB" id="A0A9W7EGJ6"/>
<evidence type="ECO:0000256" key="7">
    <source>
        <dbReference type="ARBA" id="ARBA00023177"/>
    </source>
</evidence>
<dbReference type="PROSITE" id="PS01219">
    <property type="entry name" value="AMMONIUM_TRANSP"/>
    <property type="match status" value="1"/>
</dbReference>
<reference evidence="12" key="1">
    <citation type="journal article" date="2023" name="Commun. Biol.">
        <title>Genome analysis of Parmales, the sister group of diatoms, reveals the evolutionary specialization of diatoms from phago-mixotrophs to photoautotrophs.</title>
        <authorList>
            <person name="Ban H."/>
            <person name="Sato S."/>
            <person name="Yoshikawa S."/>
            <person name="Yamada K."/>
            <person name="Nakamura Y."/>
            <person name="Ichinomiya M."/>
            <person name="Sato N."/>
            <person name="Blanc-Mathieu R."/>
            <person name="Endo H."/>
            <person name="Kuwata A."/>
            <person name="Ogata H."/>
        </authorList>
    </citation>
    <scope>NUCLEOTIDE SEQUENCE [LARGE SCALE GENOMIC DNA]</scope>
    <source>
        <strain evidence="12">NIES 3701</strain>
    </source>
</reference>
<dbReference type="GO" id="GO:0005886">
    <property type="term" value="C:plasma membrane"/>
    <property type="evidence" value="ECO:0007669"/>
    <property type="project" value="UniProtKB-SubCell"/>
</dbReference>
<dbReference type="OrthoDB" id="534912at2759"/>
<protein>
    <recommendedName>
        <fullName evidence="8">Ammonium transporter</fullName>
    </recommendedName>
</protein>
<evidence type="ECO:0000313" key="11">
    <source>
        <dbReference type="EMBL" id="GMH78063.1"/>
    </source>
</evidence>
<feature type="transmembrane region" description="Helical" evidence="8">
    <location>
        <begin position="31"/>
        <end position="55"/>
    </location>
</feature>
<dbReference type="Gene3D" id="1.10.3430.10">
    <property type="entry name" value="Ammonium transporter AmtB like domains"/>
    <property type="match status" value="1"/>
</dbReference>
<evidence type="ECO:0000256" key="5">
    <source>
        <dbReference type="ARBA" id="ARBA00022989"/>
    </source>
</evidence>
<dbReference type="Pfam" id="PF00909">
    <property type="entry name" value="Ammonium_transp"/>
    <property type="match status" value="1"/>
</dbReference>
<dbReference type="InterPro" id="IPR018047">
    <property type="entry name" value="Ammonium_transpt_CS"/>
</dbReference>
<feature type="transmembrane region" description="Helical" evidence="8">
    <location>
        <begin position="229"/>
        <end position="251"/>
    </location>
</feature>
<dbReference type="FunFam" id="1.10.3430.10:FF:000016">
    <property type="entry name" value="Ammonium transporter"/>
    <property type="match status" value="1"/>
</dbReference>
<organism evidence="11 12">
    <name type="scientific">Triparma strigata</name>
    <dbReference type="NCBI Taxonomy" id="1606541"/>
    <lineage>
        <taxon>Eukaryota</taxon>
        <taxon>Sar</taxon>
        <taxon>Stramenopiles</taxon>
        <taxon>Ochrophyta</taxon>
        <taxon>Bolidophyceae</taxon>
        <taxon>Parmales</taxon>
        <taxon>Triparmaceae</taxon>
        <taxon>Triparma</taxon>
    </lineage>
</organism>
<feature type="transmembrane region" description="Helical" evidence="8">
    <location>
        <begin position="143"/>
        <end position="163"/>
    </location>
</feature>
<evidence type="ECO:0000256" key="6">
    <source>
        <dbReference type="ARBA" id="ARBA00023136"/>
    </source>
</evidence>
<dbReference type="InterPro" id="IPR024041">
    <property type="entry name" value="NH4_transpt_AmtB-like_dom"/>
</dbReference>
<name>A0A9W7EGJ6_9STRA</name>
<dbReference type="PANTHER" id="PTHR11730:SF6">
    <property type="entry name" value="AMMONIUM TRANSPORTER"/>
    <property type="match status" value="1"/>
</dbReference>
<feature type="transmembrane region" description="Helical" evidence="8">
    <location>
        <begin position="67"/>
        <end position="88"/>
    </location>
</feature>
<feature type="region of interest" description="Disordered" evidence="9">
    <location>
        <begin position="472"/>
        <end position="494"/>
    </location>
</feature>
<comment type="caution">
    <text evidence="11">The sequence shown here is derived from an EMBL/GenBank/DDBJ whole genome shotgun (WGS) entry which is preliminary data.</text>
</comment>
<feature type="transmembrane region" description="Helical" evidence="8">
    <location>
        <begin position="266"/>
        <end position="289"/>
    </location>
</feature>
<keyword evidence="4 8" id="KW-0812">Transmembrane</keyword>
<dbReference type="GO" id="GO:0097272">
    <property type="term" value="P:ammonium homeostasis"/>
    <property type="evidence" value="ECO:0007669"/>
    <property type="project" value="TreeGrafter"/>
</dbReference>
<evidence type="ECO:0000256" key="2">
    <source>
        <dbReference type="ARBA" id="ARBA00005887"/>
    </source>
</evidence>
<feature type="transmembrane region" description="Helical" evidence="8">
    <location>
        <begin position="108"/>
        <end position="131"/>
    </location>
</feature>
<feature type="compositionally biased region" description="Basic and acidic residues" evidence="9">
    <location>
        <begin position="472"/>
        <end position="482"/>
    </location>
</feature>
<feature type="transmembrane region" description="Helical" evidence="8">
    <location>
        <begin position="408"/>
        <end position="433"/>
    </location>
</feature>
<feature type="transmembrane region" description="Helical" evidence="8">
    <location>
        <begin position="329"/>
        <end position="349"/>
    </location>
</feature>
<sequence>MSTCVTQPAGTEQGLCFQKEIDATRNNIDTFWLIFAGSLVFFMQAGFAMLCAGCVRTINIKNIMLKNLLDACGGAIGYWILGYGFAYGSNDNAFIGDYNFLLVNADGMTGYDLSFFFFQWAFAATAATIVAGTVAERCRMIAYFIYSFALTAFVYPIVTRAFWDVHGWGSAFRSTGPRMFDVGMIDFAGSGVVHLTGGTTALVAAIILGPRIGRFKDEHGVKLLHPKDMGSHSVILQVLGTFILWFGWYGFNPGSTLIHSTPDASYTAAICAVNTTLSAASGAISAFGLRWFLSEEGLLDITALSNGALSGLVAITAGCSVVWPWAAVVIGFTGGFIYIGASNLLIKLGIDDAVDAIPVHFANGIWGCIAVGLFATGTLINKAYDAPTTLYQGWFYEWGNGSGDGRLLAAQLCGVLFIIGWTVCLMFPLFWTLNQFGLFRVSREEEQVGLDISHHGGAGVHLTKPTAEAIENHRRSSLDKSRSTHGQSPAPVTATKVIEIEEGGA</sequence>
<feature type="domain" description="Ammonium transporter AmtB-like" evidence="10">
    <location>
        <begin position="32"/>
        <end position="458"/>
    </location>
</feature>
<dbReference type="Proteomes" id="UP001165085">
    <property type="component" value="Unassembled WGS sequence"/>
</dbReference>
<gene>
    <name evidence="11" type="ORF">TrST_g12707</name>
</gene>
<keyword evidence="3 8" id="KW-0813">Transport</keyword>
<keyword evidence="7 8" id="KW-0924">Ammonia transport</keyword>
<feature type="transmembrane region" description="Helical" evidence="8">
    <location>
        <begin position="361"/>
        <end position="380"/>
    </location>
</feature>
<comment type="subcellular location">
    <subcellularLocation>
        <location evidence="8">Cell membrane</location>
        <topology evidence="8">Multi-pass membrane protein</topology>
    </subcellularLocation>
    <subcellularLocation>
        <location evidence="1">Membrane</location>
        <topology evidence="1">Multi-pass membrane protein</topology>
    </subcellularLocation>
</comment>
<keyword evidence="5 8" id="KW-1133">Transmembrane helix</keyword>
<dbReference type="InterPro" id="IPR001905">
    <property type="entry name" value="Ammonium_transpt"/>
</dbReference>
<evidence type="ECO:0000256" key="9">
    <source>
        <dbReference type="SAM" id="MobiDB-lite"/>
    </source>
</evidence>
<proteinExistence type="inferred from homology"/>
<dbReference type="NCBIfam" id="TIGR00836">
    <property type="entry name" value="amt"/>
    <property type="match status" value="1"/>
</dbReference>